<gene>
    <name evidence="2" type="ORF">AMPC_22900</name>
</gene>
<organism evidence="2 3">
    <name type="scientific">Anaeromyxobacter paludicola</name>
    <dbReference type="NCBI Taxonomy" id="2918171"/>
    <lineage>
        <taxon>Bacteria</taxon>
        <taxon>Pseudomonadati</taxon>
        <taxon>Myxococcota</taxon>
        <taxon>Myxococcia</taxon>
        <taxon>Myxococcales</taxon>
        <taxon>Cystobacterineae</taxon>
        <taxon>Anaeromyxobacteraceae</taxon>
        <taxon>Anaeromyxobacter</taxon>
    </lineage>
</organism>
<dbReference type="Pfam" id="PF01425">
    <property type="entry name" value="Amidase"/>
    <property type="match status" value="1"/>
</dbReference>
<accession>A0ABM7XBH7</accession>
<protein>
    <recommendedName>
        <fullName evidence="1">Amidase domain-containing protein</fullName>
    </recommendedName>
</protein>
<sequence length="475" mass="49958">MSDPGEELLYAGVAELSRRLRSRALSPVELCEAALARVEAYAPKLRCFVTVTAERAREDARRAEAELAAGRWRGPLHGVPCGVKDLLDTAGIRTTCGARPYADRVPRRDATLVSRLREAGAVLVGKLSLIELAGGLGYHQADAALNGACRTPWDPARWAGGSSSGSAAAVAAGLVPFALGSETWGSITCPAAFCGVTGLRPTYGVLSRKGAMALSYTLDKLGPLARSAEDCALVLGALAGADPADPTSIAAPPGLAAVRPAAGRGLRAAVVELPEKPVVAPATAAAWEKALLALERAGLKLEPVRFPDFPWEDLATLFIEAEAASAFEDLIRSGRTRQLADRTHQEKKPEDYQPLANAADYVRAMRLRGEGQRILARFLEGRDLVLAPNMPWVAPLVSESLDLLFEGVPDPVGAAGNLCGLPAAALPMGFAGPGKLPVSLQLVGRPLEEAKVLSAAALFQSVTDHHRQRPPLALL</sequence>
<keyword evidence="3" id="KW-1185">Reference proteome</keyword>
<feature type="domain" description="Amidase" evidence="1">
    <location>
        <begin position="29"/>
        <end position="453"/>
    </location>
</feature>
<evidence type="ECO:0000313" key="3">
    <source>
        <dbReference type="Proteomes" id="UP001162734"/>
    </source>
</evidence>
<dbReference type="EMBL" id="AP025592">
    <property type="protein sequence ID" value="BDG09177.1"/>
    <property type="molecule type" value="Genomic_DNA"/>
</dbReference>
<dbReference type="PANTHER" id="PTHR11895">
    <property type="entry name" value="TRANSAMIDASE"/>
    <property type="match status" value="1"/>
</dbReference>
<dbReference type="InterPro" id="IPR023631">
    <property type="entry name" value="Amidase_dom"/>
</dbReference>
<dbReference type="SUPFAM" id="SSF75304">
    <property type="entry name" value="Amidase signature (AS) enzymes"/>
    <property type="match status" value="1"/>
</dbReference>
<evidence type="ECO:0000313" key="2">
    <source>
        <dbReference type="EMBL" id="BDG09177.1"/>
    </source>
</evidence>
<evidence type="ECO:0000259" key="1">
    <source>
        <dbReference type="Pfam" id="PF01425"/>
    </source>
</evidence>
<dbReference type="InterPro" id="IPR036928">
    <property type="entry name" value="AS_sf"/>
</dbReference>
<dbReference type="Proteomes" id="UP001162734">
    <property type="component" value="Chromosome"/>
</dbReference>
<dbReference type="Gene3D" id="3.90.1300.10">
    <property type="entry name" value="Amidase signature (AS) domain"/>
    <property type="match status" value="1"/>
</dbReference>
<dbReference type="RefSeq" id="WP_248340896.1">
    <property type="nucleotide sequence ID" value="NZ_AP025592.1"/>
</dbReference>
<dbReference type="PANTHER" id="PTHR11895:SF176">
    <property type="entry name" value="AMIDASE AMID-RELATED"/>
    <property type="match status" value="1"/>
</dbReference>
<proteinExistence type="predicted"/>
<name>A0ABM7XBH7_9BACT</name>
<reference evidence="3" key="1">
    <citation type="journal article" date="2022" name="Int. J. Syst. Evol. Microbiol.">
        <title>Anaeromyxobacter oryzae sp. nov., Anaeromyxobacter diazotrophicus sp. nov. and Anaeromyxobacter paludicola sp. nov., isolated from paddy soils.</title>
        <authorList>
            <person name="Itoh H."/>
            <person name="Xu Z."/>
            <person name="Mise K."/>
            <person name="Masuda Y."/>
            <person name="Ushijima N."/>
            <person name="Hayakawa C."/>
            <person name="Shiratori Y."/>
            <person name="Senoo K."/>
        </authorList>
    </citation>
    <scope>NUCLEOTIDE SEQUENCE [LARGE SCALE GENOMIC DNA]</scope>
    <source>
        <strain evidence="3">Red630</strain>
    </source>
</reference>
<dbReference type="InterPro" id="IPR000120">
    <property type="entry name" value="Amidase"/>
</dbReference>